<organism evidence="1">
    <name type="scientific">Glyptapanteles indiensis</name>
    <name type="common">Parasitoid wasp</name>
    <dbReference type="NCBI Taxonomy" id="92994"/>
    <lineage>
        <taxon>Eukaryota</taxon>
        <taxon>Metazoa</taxon>
        <taxon>Ecdysozoa</taxon>
        <taxon>Arthropoda</taxon>
        <taxon>Hexapoda</taxon>
        <taxon>Insecta</taxon>
        <taxon>Pterygota</taxon>
        <taxon>Neoptera</taxon>
        <taxon>Endopterygota</taxon>
        <taxon>Hymenoptera</taxon>
        <taxon>Apocrita</taxon>
        <taxon>Ichneumonoidea</taxon>
        <taxon>Braconidae</taxon>
        <taxon>Microgastrinae</taxon>
        <taxon>Glyptapanteles</taxon>
    </lineage>
</organism>
<gene>
    <name evidence="1" type="ORF">GIP_L8_0390</name>
</gene>
<sequence length="95" mass="11340">MTSRFTCYVPKEWNSLHEEFLKSTIKDEALKQWKHCRYLDGTTIRLENVTAKLNYYRFSPWMRKADDPNEYPQASQYFGIEMKCILCTKSPLFTG</sequence>
<dbReference type="AlphaFoldDB" id="B7S950"/>
<evidence type="ECO:0000313" key="1">
    <source>
        <dbReference type="EMBL" id="ACE75425.1"/>
    </source>
</evidence>
<protein>
    <submittedName>
        <fullName evidence="1">Uncharacterized protein</fullName>
    </submittedName>
</protein>
<proteinExistence type="predicted"/>
<accession>B7S950</accession>
<dbReference type="EMBL" id="EF710657">
    <property type="protein sequence ID" value="ACE75425.1"/>
    <property type="molecule type" value="Genomic_DNA"/>
</dbReference>
<reference evidence="1" key="1">
    <citation type="submission" date="2007-06" db="EMBL/GenBank/DDBJ databases">
        <title>Bracovirus Evolution: Comparative Genomics of Multiple Viral and Proviral Genomes.</title>
        <authorList>
            <person name="Desjardins C.A."/>
            <person name="Gundersen-Rindal D.E."/>
            <person name="Hostetler J.B."/>
            <person name="Tallon L.J."/>
            <person name="Utterback T.R."/>
            <person name="Fuester R.W."/>
            <person name="Schatz M.C."/>
            <person name="Pedroni M.J."/>
            <person name="Fadrosh D.W."/>
            <person name="Haas B.J."/>
            <person name="Toms B.S."/>
            <person name="Chen D."/>
            <person name="Nene V."/>
        </authorList>
    </citation>
    <scope>NUCLEOTIDE SEQUENCE</scope>
</reference>
<name>B7S950_GLYIN</name>